<feature type="non-terminal residue" evidence="4">
    <location>
        <position position="1"/>
    </location>
</feature>
<comment type="caution">
    <text evidence="4">The sequence shown here is derived from an EMBL/GenBank/DDBJ whole genome shotgun (WGS) entry which is preliminary data.</text>
</comment>
<evidence type="ECO:0000313" key="4">
    <source>
        <dbReference type="EMBL" id="TRY73726.1"/>
    </source>
</evidence>
<dbReference type="PANTHER" id="PTHR12236">
    <property type="entry name" value="STRUCTURAL CONTITUENT OF CUTICLE"/>
    <property type="match status" value="1"/>
</dbReference>
<dbReference type="AlphaFoldDB" id="A0A553P7Q1"/>
<reference evidence="4 5" key="1">
    <citation type="journal article" date="2018" name="Nat. Ecol. Evol.">
        <title>Genomic signatures of mitonuclear coevolution across populations of Tigriopus californicus.</title>
        <authorList>
            <person name="Barreto F.S."/>
            <person name="Watson E.T."/>
            <person name="Lima T.G."/>
            <person name="Willett C.S."/>
            <person name="Edmands S."/>
            <person name="Li W."/>
            <person name="Burton R.S."/>
        </authorList>
    </citation>
    <scope>NUCLEOTIDE SEQUENCE [LARGE SCALE GENOMIC DNA]</scope>
    <source>
        <strain evidence="4 5">San Diego</strain>
    </source>
</reference>
<dbReference type="GO" id="GO:0005615">
    <property type="term" value="C:extracellular space"/>
    <property type="evidence" value="ECO:0007669"/>
    <property type="project" value="TreeGrafter"/>
</dbReference>
<evidence type="ECO:0008006" key="6">
    <source>
        <dbReference type="Google" id="ProtNLM"/>
    </source>
</evidence>
<dbReference type="GO" id="GO:0031012">
    <property type="term" value="C:extracellular matrix"/>
    <property type="evidence" value="ECO:0007669"/>
    <property type="project" value="TreeGrafter"/>
</dbReference>
<dbReference type="EMBL" id="VCGU01000007">
    <property type="protein sequence ID" value="TRY73726.1"/>
    <property type="molecule type" value="Genomic_DNA"/>
</dbReference>
<dbReference type="Proteomes" id="UP000318571">
    <property type="component" value="Chromosome 3"/>
</dbReference>
<name>A0A553P7Q1_TIGCA</name>
<dbReference type="InterPro" id="IPR051217">
    <property type="entry name" value="Insect_Cuticle_Struc_Prot"/>
</dbReference>
<evidence type="ECO:0000256" key="1">
    <source>
        <dbReference type="ARBA" id="ARBA00022460"/>
    </source>
</evidence>
<feature type="signal peptide" evidence="3">
    <location>
        <begin position="1"/>
        <end position="16"/>
    </location>
</feature>
<proteinExistence type="predicted"/>
<evidence type="ECO:0000256" key="3">
    <source>
        <dbReference type="SAM" id="SignalP"/>
    </source>
</evidence>
<dbReference type="STRING" id="6832.A0A553P7Q1"/>
<keyword evidence="5" id="KW-1185">Reference proteome</keyword>
<dbReference type="GO" id="GO:0042302">
    <property type="term" value="F:structural constituent of cuticle"/>
    <property type="evidence" value="ECO:0007669"/>
    <property type="project" value="UniProtKB-UniRule"/>
</dbReference>
<feature type="chain" id="PRO_5021955789" description="Cuticle protein" evidence="3">
    <location>
        <begin position="17"/>
        <end position="306"/>
    </location>
</feature>
<organism evidence="4 5">
    <name type="scientific">Tigriopus californicus</name>
    <name type="common">Marine copepod</name>
    <dbReference type="NCBI Taxonomy" id="6832"/>
    <lineage>
        <taxon>Eukaryota</taxon>
        <taxon>Metazoa</taxon>
        <taxon>Ecdysozoa</taxon>
        <taxon>Arthropoda</taxon>
        <taxon>Crustacea</taxon>
        <taxon>Multicrustacea</taxon>
        <taxon>Hexanauplia</taxon>
        <taxon>Copepoda</taxon>
        <taxon>Harpacticoida</taxon>
        <taxon>Harpacticidae</taxon>
        <taxon>Tigriopus</taxon>
    </lineage>
</organism>
<keyword evidence="1 2" id="KW-0193">Cuticle</keyword>
<dbReference type="InterPro" id="IPR000618">
    <property type="entry name" value="Insect_cuticle"/>
</dbReference>
<dbReference type="Pfam" id="PF00379">
    <property type="entry name" value="Chitin_bind_4"/>
    <property type="match status" value="2"/>
</dbReference>
<dbReference type="PROSITE" id="PS51155">
    <property type="entry name" value="CHIT_BIND_RR_2"/>
    <property type="match status" value="2"/>
</dbReference>
<dbReference type="OMA" id="DFTQNEA"/>
<evidence type="ECO:0000256" key="2">
    <source>
        <dbReference type="PROSITE-ProRule" id="PRU00497"/>
    </source>
</evidence>
<accession>A0A553P7Q1</accession>
<gene>
    <name evidence="4" type="ORF">TCAL_13796</name>
</gene>
<protein>
    <recommendedName>
        <fullName evidence="6">Cuticle protein</fullName>
    </recommendedName>
</protein>
<evidence type="ECO:0000313" key="5">
    <source>
        <dbReference type="Proteomes" id="UP000318571"/>
    </source>
</evidence>
<dbReference type="PANTHER" id="PTHR12236:SF79">
    <property type="entry name" value="CUTICULAR PROTEIN 50CB-RELATED"/>
    <property type="match status" value="1"/>
</dbReference>
<keyword evidence="3" id="KW-0732">Signal</keyword>
<sequence>TFIALTLVAAASAAPAADKPEPAYEPYEPQYAPAPYKPAYKPAYKEPAYEEPPKYEYNYAVADHYSGSDFTQNEARDGYSTNGGYRVALPDGRTQIVTYTVQDGKSGFVADVRYEGEAQYPEEKPAYKAEYKPKYAPNECLSSVQSDPQKQKQLKMKTFIALTLVAAASAAPAADKPEPAYKPYEPQYAPAPYKPAYKPAYKEPAYEEPPKYEYNYAVADHYSGSDFTQNEARDGYSTNGGYRVALPDGRTQIVTYTVQDGKSGFVADVRYEGEAQYPEEKPAYKAEYKPKYAPVPAYQPAPAYEA</sequence>